<proteinExistence type="inferred from homology"/>
<reference evidence="3 4" key="1">
    <citation type="journal article" date="2022" name="Nat. Ecol. Evol.">
        <title>A masculinizing supergene underlies an exaggerated male reproductive morph in a spider.</title>
        <authorList>
            <person name="Hendrickx F."/>
            <person name="De Corte Z."/>
            <person name="Sonet G."/>
            <person name="Van Belleghem S.M."/>
            <person name="Kostlbacher S."/>
            <person name="Vangestel C."/>
        </authorList>
    </citation>
    <scope>NUCLEOTIDE SEQUENCE [LARGE SCALE GENOMIC DNA]</scope>
    <source>
        <strain evidence="3">W744_W776</strain>
    </source>
</reference>
<feature type="compositionally biased region" description="Basic and acidic residues" evidence="2">
    <location>
        <begin position="80"/>
        <end position="89"/>
    </location>
</feature>
<evidence type="ECO:0000256" key="1">
    <source>
        <dbReference type="ARBA" id="ARBA00006062"/>
    </source>
</evidence>
<gene>
    <name evidence="3" type="ORF">JTE90_026389</name>
</gene>
<feature type="compositionally biased region" description="Polar residues" evidence="2">
    <location>
        <begin position="119"/>
        <end position="129"/>
    </location>
</feature>
<sequence>MADSTLDDFFAKKDKSKKGKAKAKYTTSDTIAKKLEDGGKKPDIVLKKDTNKEKIPISASNKESSISIPSVPNDQEDDEWKNIEEKETDYSGLRIQALSISEKEKEEEQLKEQMLSEQNGESIRQSDGQSGPWKVVQTPQSEAPEEEKPVPQEPAAREEAPKGAYKPPAMRNAASATPSSAPRRHPKHAPQITSELHFPSLSATVDAKYKASESDRSFQSVKHGVRSKGESQKEMQLDLENKFSALND</sequence>
<feature type="compositionally biased region" description="Basic and acidic residues" evidence="2">
    <location>
        <begin position="227"/>
        <end position="241"/>
    </location>
</feature>
<comment type="caution">
    <text evidence="3">The sequence shown here is derived from an EMBL/GenBank/DDBJ whole genome shotgun (WGS) entry which is preliminary data.</text>
</comment>
<name>A0AAV6VDW0_9ARAC</name>
<feature type="compositionally biased region" description="Basic and acidic residues" evidence="2">
    <location>
        <begin position="207"/>
        <end position="216"/>
    </location>
</feature>
<dbReference type="PANTHER" id="PTHR16284">
    <property type="entry name" value="PROTEIN CDV3 HOMOLOG"/>
    <property type="match status" value="1"/>
</dbReference>
<feature type="compositionally biased region" description="Basic and acidic residues" evidence="2">
    <location>
        <begin position="101"/>
        <end position="111"/>
    </location>
</feature>
<evidence type="ECO:0000256" key="2">
    <source>
        <dbReference type="SAM" id="MobiDB-lite"/>
    </source>
</evidence>
<dbReference type="Proteomes" id="UP000827092">
    <property type="component" value="Unassembled WGS sequence"/>
</dbReference>
<feature type="region of interest" description="Disordered" evidence="2">
    <location>
        <begin position="55"/>
        <end position="248"/>
    </location>
</feature>
<dbReference type="Pfam" id="PF15359">
    <property type="entry name" value="CDV3"/>
    <property type="match status" value="1"/>
</dbReference>
<dbReference type="AlphaFoldDB" id="A0AAV6VDW0"/>
<dbReference type="GO" id="GO:0005737">
    <property type="term" value="C:cytoplasm"/>
    <property type="evidence" value="ECO:0007669"/>
    <property type="project" value="TreeGrafter"/>
</dbReference>
<dbReference type="InterPro" id="IPR026806">
    <property type="entry name" value="CDV3"/>
</dbReference>
<dbReference type="PANTHER" id="PTHR16284:SF13">
    <property type="entry name" value="PROTEIN CDV3 HOMOLOG"/>
    <property type="match status" value="1"/>
</dbReference>
<organism evidence="3 4">
    <name type="scientific">Oedothorax gibbosus</name>
    <dbReference type="NCBI Taxonomy" id="931172"/>
    <lineage>
        <taxon>Eukaryota</taxon>
        <taxon>Metazoa</taxon>
        <taxon>Ecdysozoa</taxon>
        <taxon>Arthropoda</taxon>
        <taxon>Chelicerata</taxon>
        <taxon>Arachnida</taxon>
        <taxon>Araneae</taxon>
        <taxon>Araneomorphae</taxon>
        <taxon>Entelegynae</taxon>
        <taxon>Araneoidea</taxon>
        <taxon>Linyphiidae</taxon>
        <taxon>Erigoninae</taxon>
        <taxon>Oedothorax</taxon>
    </lineage>
</organism>
<dbReference type="EMBL" id="JAFNEN010000099">
    <property type="protein sequence ID" value="KAG8194744.1"/>
    <property type="molecule type" value="Genomic_DNA"/>
</dbReference>
<keyword evidence="4" id="KW-1185">Reference proteome</keyword>
<feature type="compositionally biased region" description="Polar residues" evidence="2">
    <location>
        <begin position="58"/>
        <end position="73"/>
    </location>
</feature>
<evidence type="ECO:0000313" key="3">
    <source>
        <dbReference type="EMBL" id="KAG8194744.1"/>
    </source>
</evidence>
<feature type="compositionally biased region" description="Low complexity" evidence="2">
    <location>
        <begin position="171"/>
        <end position="181"/>
    </location>
</feature>
<evidence type="ECO:0008006" key="5">
    <source>
        <dbReference type="Google" id="ProtNLM"/>
    </source>
</evidence>
<protein>
    <recommendedName>
        <fullName evidence="5">Protein CDV3 homolog</fullName>
    </recommendedName>
</protein>
<comment type="similarity">
    <text evidence="1">Belongs to the CDV3 family.</text>
</comment>
<accession>A0AAV6VDW0</accession>
<evidence type="ECO:0000313" key="4">
    <source>
        <dbReference type="Proteomes" id="UP000827092"/>
    </source>
</evidence>
<feature type="compositionally biased region" description="Basic and acidic residues" evidence="2">
    <location>
        <begin position="146"/>
        <end position="161"/>
    </location>
</feature>